<protein>
    <recommendedName>
        <fullName evidence="2">Tyr recombinase domain-containing protein</fullName>
    </recommendedName>
</protein>
<dbReference type="InterPro" id="IPR002104">
    <property type="entry name" value="Integrase_catalytic"/>
</dbReference>
<dbReference type="PANTHER" id="PTHR30349:SF64">
    <property type="entry name" value="PROPHAGE INTEGRASE INTD-RELATED"/>
    <property type="match status" value="1"/>
</dbReference>
<sequence>NGRYIFPGKEPDTPMAPRTAQSVIKEVCRRAGLDDVHVHSLRHTVGYQLRKLGASERDIQDVLGHQNIQTTQIYTHLRDEDLRRKLPKRFAHAKQGKLEWK</sequence>
<dbReference type="EMBL" id="BARW01018257">
    <property type="protein sequence ID" value="GAI96848.1"/>
    <property type="molecule type" value="Genomic_DNA"/>
</dbReference>
<evidence type="ECO:0000313" key="3">
    <source>
        <dbReference type="EMBL" id="GAI96848.1"/>
    </source>
</evidence>
<dbReference type="PROSITE" id="PS51898">
    <property type="entry name" value="TYR_RECOMBINASE"/>
    <property type="match status" value="1"/>
</dbReference>
<name>X1SV58_9ZZZZ</name>
<dbReference type="GO" id="GO:0003677">
    <property type="term" value="F:DNA binding"/>
    <property type="evidence" value="ECO:0007669"/>
    <property type="project" value="InterPro"/>
</dbReference>
<organism evidence="3">
    <name type="scientific">marine sediment metagenome</name>
    <dbReference type="NCBI Taxonomy" id="412755"/>
    <lineage>
        <taxon>unclassified sequences</taxon>
        <taxon>metagenomes</taxon>
        <taxon>ecological metagenomes</taxon>
    </lineage>
</organism>
<reference evidence="3" key="1">
    <citation type="journal article" date="2014" name="Front. Microbiol.">
        <title>High frequency of phylogenetically diverse reductive dehalogenase-homologous genes in deep subseafloor sedimentary metagenomes.</title>
        <authorList>
            <person name="Kawai M."/>
            <person name="Futagami T."/>
            <person name="Toyoda A."/>
            <person name="Takaki Y."/>
            <person name="Nishi S."/>
            <person name="Hori S."/>
            <person name="Arai W."/>
            <person name="Tsubouchi T."/>
            <person name="Morono Y."/>
            <person name="Uchiyama I."/>
            <person name="Ito T."/>
            <person name="Fujiyama A."/>
            <person name="Inagaki F."/>
            <person name="Takami H."/>
        </authorList>
    </citation>
    <scope>NUCLEOTIDE SEQUENCE</scope>
    <source>
        <strain evidence="3">Expedition CK06-06</strain>
    </source>
</reference>
<dbReference type="GO" id="GO:0006310">
    <property type="term" value="P:DNA recombination"/>
    <property type="evidence" value="ECO:0007669"/>
    <property type="project" value="UniProtKB-KW"/>
</dbReference>
<comment type="caution">
    <text evidence="3">The sequence shown here is derived from an EMBL/GenBank/DDBJ whole genome shotgun (WGS) entry which is preliminary data.</text>
</comment>
<dbReference type="InterPro" id="IPR011010">
    <property type="entry name" value="DNA_brk_join_enz"/>
</dbReference>
<keyword evidence="1" id="KW-0233">DNA recombination</keyword>
<accession>X1SV58</accession>
<feature type="non-terminal residue" evidence="3">
    <location>
        <position position="1"/>
    </location>
</feature>
<dbReference type="SUPFAM" id="SSF56349">
    <property type="entry name" value="DNA breaking-rejoining enzymes"/>
    <property type="match status" value="1"/>
</dbReference>
<dbReference type="AlphaFoldDB" id="X1SV58"/>
<dbReference type="InterPro" id="IPR050090">
    <property type="entry name" value="Tyrosine_recombinase_XerCD"/>
</dbReference>
<proteinExistence type="predicted"/>
<dbReference type="PANTHER" id="PTHR30349">
    <property type="entry name" value="PHAGE INTEGRASE-RELATED"/>
    <property type="match status" value="1"/>
</dbReference>
<gene>
    <name evidence="3" type="ORF">S12H4_31302</name>
</gene>
<feature type="domain" description="Tyr recombinase" evidence="2">
    <location>
        <begin position="1"/>
        <end position="87"/>
    </location>
</feature>
<evidence type="ECO:0000259" key="2">
    <source>
        <dbReference type="PROSITE" id="PS51898"/>
    </source>
</evidence>
<dbReference type="Gene3D" id="1.10.443.10">
    <property type="entry name" value="Intergrase catalytic core"/>
    <property type="match status" value="1"/>
</dbReference>
<dbReference type="Pfam" id="PF00589">
    <property type="entry name" value="Phage_integrase"/>
    <property type="match status" value="1"/>
</dbReference>
<dbReference type="InterPro" id="IPR013762">
    <property type="entry name" value="Integrase-like_cat_sf"/>
</dbReference>
<evidence type="ECO:0000256" key="1">
    <source>
        <dbReference type="ARBA" id="ARBA00023172"/>
    </source>
</evidence>
<dbReference type="GO" id="GO:0015074">
    <property type="term" value="P:DNA integration"/>
    <property type="evidence" value="ECO:0007669"/>
    <property type="project" value="InterPro"/>
</dbReference>